<dbReference type="PANTHER" id="PTHR19303">
    <property type="entry name" value="TRANSPOSON"/>
    <property type="match status" value="1"/>
</dbReference>
<dbReference type="HOGENOM" id="CLU_013929_2_0_1"/>
<dbReference type="STRING" id="933852.A0A0C2X1T6"/>
<dbReference type="PANTHER" id="PTHR19303:SF74">
    <property type="entry name" value="POGO TRANSPOSABLE ELEMENT WITH KRAB DOMAIN"/>
    <property type="match status" value="1"/>
</dbReference>
<dbReference type="InterPro" id="IPR050863">
    <property type="entry name" value="CenT-Element_Derived"/>
</dbReference>
<proteinExistence type="predicted"/>
<accession>A0A0C2X1T6</accession>
<sequence length="311" mass="34377">LSPAEEAGLAMYCQNKGWRGEPVDLAEIRKLASSICGGIVGENWPSSFLKRHPELKNRWAKAGESKRASGLNRSNVDSFFQALAEARTGVDADCIWNCDEKGLQENGGSIRKRVIVGRTQKDPKVTANESKKMVTILECVNATGGSISRLLIHEGAEKDGEWIRSNPCGAVIASSPNGWTDADVARVWLEAVFDPETAIQAQGRKRLLILDGHNSHCTLEFVVYAARKNITVLLLPPHTTHCLQPLDVGVFGPLAREWRKKVDEWSKMGYKISKNTFLSIYSMARKEALTKDTICSAFKHCGIEPYNPEVI</sequence>
<dbReference type="Proteomes" id="UP000054097">
    <property type="component" value="Unassembled WGS sequence"/>
</dbReference>
<evidence type="ECO:0000259" key="2">
    <source>
        <dbReference type="PROSITE" id="PS51253"/>
    </source>
</evidence>
<feature type="non-terminal residue" evidence="3">
    <location>
        <position position="1"/>
    </location>
</feature>
<protein>
    <recommendedName>
        <fullName evidence="2">HTH CENPB-type domain-containing protein</fullName>
    </recommendedName>
</protein>
<dbReference type="Pfam" id="PF03184">
    <property type="entry name" value="DDE_1"/>
    <property type="match status" value="1"/>
</dbReference>
<reference evidence="4" key="2">
    <citation type="submission" date="2015-01" db="EMBL/GenBank/DDBJ databases">
        <title>Evolutionary Origins and Diversification of the Mycorrhizal Mutualists.</title>
        <authorList>
            <consortium name="DOE Joint Genome Institute"/>
            <consortium name="Mycorrhizal Genomics Consortium"/>
            <person name="Kohler A."/>
            <person name="Kuo A."/>
            <person name="Nagy L.G."/>
            <person name="Floudas D."/>
            <person name="Copeland A."/>
            <person name="Barry K.W."/>
            <person name="Cichocki N."/>
            <person name="Veneault-Fourrey C."/>
            <person name="LaButti K."/>
            <person name="Lindquist E.A."/>
            <person name="Lipzen A."/>
            <person name="Lundell T."/>
            <person name="Morin E."/>
            <person name="Murat C."/>
            <person name="Riley R."/>
            <person name="Ohm R."/>
            <person name="Sun H."/>
            <person name="Tunlid A."/>
            <person name="Henrissat B."/>
            <person name="Grigoriev I.V."/>
            <person name="Hibbett D.S."/>
            <person name="Martin F."/>
        </authorList>
    </citation>
    <scope>NUCLEOTIDE SEQUENCE [LARGE SCALE GENOMIC DNA]</scope>
    <source>
        <strain evidence="4">MAFF 305830</strain>
    </source>
</reference>
<name>A0A0C2X1T6_SERVB</name>
<keyword evidence="4" id="KW-1185">Reference proteome</keyword>
<dbReference type="PROSITE" id="PS51253">
    <property type="entry name" value="HTH_CENPB"/>
    <property type="match status" value="1"/>
</dbReference>
<dbReference type="OrthoDB" id="3265672at2759"/>
<dbReference type="EMBL" id="KN824337">
    <property type="protein sequence ID" value="KIM23437.1"/>
    <property type="molecule type" value="Genomic_DNA"/>
</dbReference>
<keyword evidence="1" id="KW-0238">DNA-binding</keyword>
<reference evidence="3 4" key="1">
    <citation type="submission" date="2014-04" db="EMBL/GenBank/DDBJ databases">
        <authorList>
            <consortium name="DOE Joint Genome Institute"/>
            <person name="Kuo A."/>
            <person name="Zuccaro A."/>
            <person name="Kohler A."/>
            <person name="Nagy L.G."/>
            <person name="Floudas D."/>
            <person name="Copeland A."/>
            <person name="Barry K.W."/>
            <person name="Cichocki N."/>
            <person name="Veneault-Fourrey C."/>
            <person name="LaButti K."/>
            <person name="Lindquist E.A."/>
            <person name="Lipzen A."/>
            <person name="Lundell T."/>
            <person name="Morin E."/>
            <person name="Murat C."/>
            <person name="Sun H."/>
            <person name="Tunlid A."/>
            <person name="Henrissat B."/>
            <person name="Grigoriev I.V."/>
            <person name="Hibbett D.S."/>
            <person name="Martin F."/>
            <person name="Nordberg H.P."/>
            <person name="Cantor M.N."/>
            <person name="Hua S.X."/>
        </authorList>
    </citation>
    <scope>NUCLEOTIDE SEQUENCE [LARGE SCALE GENOMIC DNA]</scope>
    <source>
        <strain evidence="3 4">MAFF 305830</strain>
    </source>
</reference>
<dbReference type="InterPro" id="IPR036397">
    <property type="entry name" value="RNaseH_sf"/>
</dbReference>
<dbReference type="GO" id="GO:0003677">
    <property type="term" value="F:DNA binding"/>
    <property type="evidence" value="ECO:0007669"/>
    <property type="project" value="UniProtKB-KW"/>
</dbReference>
<dbReference type="InterPro" id="IPR006600">
    <property type="entry name" value="HTH_CenpB_DNA-bd_dom"/>
</dbReference>
<evidence type="ECO:0000313" key="4">
    <source>
        <dbReference type="Proteomes" id="UP000054097"/>
    </source>
</evidence>
<dbReference type="InterPro" id="IPR004875">
    <property type="entry name" value="DDE_SF_endonuclease_dom"/>
</dbReference>
<feature type="non-terminal residue" evidence="3">
    <location>
        <position position="311"/>
    </location>
</feature>
<evidence type="ECO:0000313" key="3">
    <source>
        <dbReference type="EMBL" id="KIM23437.1"/>
    </source>
</evidence>
<organism evidence="3 4">
    <name type="scientific">Serendipita vermifera MAFF 305830</name>
    <dbReference type="NCBI Taxonomy" id="933852"/>
    <lineage>
        <taxon>Eukaryota</taxon>
        <taxon>Fungi</taxon>
        <taxon>Dikarya</taxon>
        <taxon>Basidiomycota</taxon>
        <taxon>Agaricomycotina</taxon>
        <taxon>Agaricomycetes</taxon>
        <taxon>Sebacinales</taxon>
        <taxon>Serendipitaceae</taxon>
        <taxon>Serendipita</taxon>
    </lineage>
</organism>
<dbReference type="Gene3D" id="3.30.420.10">
    <property type="entry name" value="Ribonuclease H-like superfamily/Ribonuclease H"/>
    <property type="match status" value="1"/>
</dbReference>
<dbReference type="AlphaFoldDB" id="A0A0C2X1T6"/>
<gene>
    <name evidence="3" type="ORF">M408DRAFT_52212</name>
</gene>
<dbReference type="GO" id="GO:0005634">
    <property type="term" value="C:nucleus"/>
    <property type="evidence" value="ECO:0007669"/>
    <property type="project" value="TreeGrafter"/>
</dbReference>
<evidence type="ECO:0000256" key="1">
    <source>
        <dbReference type="ARBA" id="ARBA00023125"/>
    </source>
</evidence>
<feature type="domain" description="HTH CENPB-type" evidence="2">
    <location>
        <begin position="1"/>
        <end position="58"/>
    </location>
</feature>